<dbReference type="eggNOG" id="COG1291">
    <property type="taxonomic scope" value="Bacteria"/>
</dbReference>
<dbReference type="EMBL" id="CP007806">
    <property type="protein sequence ID" value="AIG28629.1"/>
    <property type="molecule type" value="Genomic_DNA"/>
</dbReference>
<dbReference type="InterPro" id="IPR047055">
    <property type="entry name" value="MotA-like"/>
</dbReference>
<evidence type="ECO:0000256" key="1">
    <source>
        <dbReference type="ARBA" id="ARBA00004651"/>
    </source>
</evidence>
<evidence type="ECO:0000256" key="2">
    <source>
        <dbReference type="ARBA" id="ARBA00022475"/>
    </source>
</evidence>
<evidence type="ECO:0000256" key="3">
    <source>
        <dbReference type="ARBA" id="ARBA00022692"/>
    </source>
</evidence>
<dbReference type="Proteomes" id="UP000005850">
    <property type="component" value="Chromosome"/>
</dbReference>
<keyword evidence="10" id="KW-1185">Reference proteome</keyword>
<feature type="transmembrane region" description="Helical" evidence="7">
    <location>
        <begin position="12"/>
        <end position="31"/>
    </location>
</feature>
<feature type="domain" description="MotA/TolQ/ExbB proton channel" evidence="8">
    <location>
        <begin position="108"/>
        <end position="219"/>
    </location>
</feature>
<evidence type="ECO:0000313" key="10">
    <source>
        <dbReference type="Proteomes" id="UP000005850"/>
    </source>
</evidence>
<feature type="transmembrane region" description="Helical" evidence="7">
    <location>
        <begin position="37"/>
        <end position="56"/>
    </location>
</feature>
<evidence type="ECO:0000256" key="7">
    <source>
        <dbReference type="SAM" id="Phobius"/>
    </source>
</evidence>
<gene>
    <name evidence="9" type="primary">pomA_2</name>
    <name evidence="9" type="ORF">BRLA_c043650</name>
</gene>
<organism evidence="9 10">
    <name type="scientific">Brevibacillus laterosporus LMG 15441</name>
    <dbReference type="NCBI Taxonomy" id="1042163"/>
    <lineage>
        <taxon>Bacteria</taxon>
        <taxon>Bacillati</taxon>
        <taxon>Bacillota</taxon>
        <taxon>Bacilli</taxon>
        <taxon>Bacillales</taxon>
        <taxon>Paenibacillaceae</taxon>
        <taxon>Brevibacillus</taxon>
    </lineage>
</organism>
<feature type="transmembrane region" description="Helical" evidence="7">
    <location>
        <begin position="152"/>
        <end position="173"/>
    </location>
</feature>
<evidence type="ECO:0000256" key="4">
    <source>
        <dbReference type="ARBA" id="ARBA00022989"/>
    </source>
</evidence>
<dbReference type="STRING" id="1042163.BRLA_c043650"/>
<protein>
    <submittedName>
        <fullName evidence="9">Chemotaxis protein PomA</fullName>
    </submittedName>
</protein>
<accession>A0A075R9R5</accession>
<keyword evidence="4 7" id="KW-1133">Transmembrane helix</keyword>
<evidence type="ECO:0000256" key="5">
    <source>
        <dbReference type="ARBA" id="ARBA00023136"/>
    </source>
</evidence>
<feature type="transmembrane region" description="Helical" evidence="7">
    <location>
        <begin position="185"/>
        <end position="209"/>
    </location>
</feature>
<name>A0A075R9R5_BRELA</name>
<comment type="subcellular location">
    <subcellularLocation>
        <location evidence="1">Cell membrane</location>
        <topology evidence="1">Multi-pass membrane protein</topology>
    </subcellularLocation>
    <subcellularLocation>
        <location evidence="6">Membrane</location>
        <topology evidence="6">Multi-pass membrane protein</topology>
    </subcellularLocation>
</comment>
<keyword evidence="6" id="KW-0653">Protein transport</keyword>
<dbReference type="RefSeq" id="WP_003334326.1">
    <property type="nucleotide sequence ID" value="NZ_CP007806.1"/>
</dbReference>
<evidence type="ECO:0000259" key="8">
    <source>
        <dbReference type="Pfam" id="PF01618"/>
    </source>
</evidence>
<dbReference type="GO" id="GO:0071978">
    <property type="term" value="P:bacterial-type flagellum-dependent swarming motility"/>
    <property type="evidence" value="ECO:0007669"/>
    <property type="project" value="InterPro"/>
</dbReference>
<dbReference type="KEGG" id="blr:BRLA_c043650"/>
<dbReference type="InterPro" id="IPR002898">
    <property type="entry name" value="MotA_ExbB_proton_chnl"/>
</dbReference>
<comment type="similarity">
    <text evidence="6">Belongs to the exbB/tolQ family.</text>
</comment>
<evidence type="ECO:0000313" key="9">
    <source>
        <dbReference type="EMBL" id="AIG28629.1"/>
    </source>
</evidence>
<keyword evidence="5 7" id="KW-0472">Membrane</keyword>
<dbReference type="GO" id="GO:0015031">
    <property type="term" value="P:protein transport"/>
    <property type="evidence" value="ECO:0007669"/>
    <property type="project" value="UniProtKB-KW"/>
</dbReference>
<evidence type="ECO:0000256" key="6">
    <source>
        <dbReference type="RuleBase" id="RU004057"/>
    </source>
</evidence>
<keyword evidence="6" id="KW-0813">Transport</keyword>
<reference evidence="9 10" key="1">
    <citation type="journal article" date="2011" name="J. Bacteriol.">
        <title>Genome sequence of Brevibacillus laterosporus LMG 15441, a pathogen of invertebrates.</title>
        <authorList>
            <person name="Djukic M."/>
            <person name="Poehlein A."/>
            <person name="Thurmer A."/>
            <person name="Daniel R."/>
        </authorList>
    </citation>
    <scope>NUCLEOTIDE SEQUENCE [LARGE SCALE GENOMIC DNA]</scope>
    <source>
        <strain evidence="9 10">LMG 15441</strain>
    </source>
</reference>
<dbReference type="AlphaFoldDB" id="A0A075R9R5"/>
<keyword evidence="2" id="KW-1003">Cell membrane</keyword>
<dbReference type="HOGENOM" id="CLU_079895_0_0_9"/>
<keyword evidence="3 7" id="KW-0812">Transmembrane</keyword>
<dbReference type="GO" id="GO:0005886">
    <property type="term" value="C:plasma membrane"/>
    <property type="evidence" value="ECO:0007669"/>
    <property type="project" value="UniProtKB-SubCell"/>
</dbReference>
<dbReference type="Pfam" id="PF01618">
    <property type="entry name" value="MotA_ExbB"/>
    <property type="match status" value="1"/>
</dbReference>
<dbReference type="GO" id="GO:0006935">
    <property type="term" value="P:chemotaxis"/>
    <property type="evidence" value="ECO:0007669"/>
    <property type="project" value="InterPro"/>
</dbReference>
<sequence>MNVKTFFAGRNRSLLLVLFIVLVLIHTIYLNGSVSQLLHPAAIELVGLSVIISYAIKCKHIKIKHLFRLLIHGRENNIEETIKRFYQYSVVLKEKGYISLEKELMDEPDSFVQRGALLAIEGVSEQELRMILENECKGEQHRYQQMGGMFRLVALLAPGMGLVGTLLGMTGVLQTLSDFTQTGQSLSTAVVATLYGALLANLLALPCYYRLMDIHDQEMFEKRLYMEGCVGLQRMETPRILFEKLNSFLPADQKLVLLKMPGSMKGIIERQSEYAG</sequence>
<dbReference type="PANTHER" id="PTHR30433">
    <property type="entry name" value="CHEMOTAXIS PROTEIN MOTA"/>
    <property type="match status" value="1"/>
</dbReference>
<proteinExistence type="inferred from homology"/>